<feature type="compositionally biased region" description="Polar residues" evidence="1">
    <location>
        <begin position="84"/>
        <end position="94"/>
    </location>
</feature>
<dbReference type="AlphaFoldDB" id="A0A7S1TBY3"/>
<proteinExistence type="predicted"/>
<feature type="region of interest" description="Disordered" evidence="1">
    <location>
        <begin position="24"/>
        <end position="153"/>
    </location>
</feature>
<protein>
    <submittedName>
        <fullName evidence="2">Uncharacterized protein</fullName>
    </submittedName>
</protein>
<sequence length="153" mass="17134">MGGEEEDAWASWNSAASSWKVQIDQTDLRTQSQNQDLWRSSARELSGGDPSPKSDWGAGLGSGTSEISSWSEWRRLQGDDGFSETPSWWSNRSDLAQKKPVVSREPEADEVFLSMASSIEKENPVTESKPTEPNQPPSARQKDDETINFWKNQ</sequence>
<evidence type="ECO:0000256" key="1">
    <source>
        <dbReference type="SAM" id="MobiDB-lite"/>
    </source>
</evidence>
<reference evidence="2" key="1">
    <citation type="submission" date="2021-01" db="EMBL/GenBank/DDBJ databases">
        <authorList>
            <person name="Corre E."/>
            <person name="Pelletier E."/>
            <person name="Niang G."/>
            <person name="Scheremetjew M."/>
            <person name="Finn R."/>
            <person name="Kale V."/>
            <person name="Holt S."/>
            <person name="Cochrane G."/>
            <person name="Meng A."/>
            <person name="Brown T."/>
            <person name="Cohen L."/>
        </authorList>
    </citation>
    <scope>NUCLEOTIDE SEQUENCE</scope>
    <source>
        <strain evidence="2">SAG 36.94</strain>
    </source>
</reference>
<feature type="compositionally biased region" description="Polar residues" evidence="1">
    <location>
        <begin position="24"/>
        <end position="38"/>
    </location>
</feature>
<dbReference type="EMBL" id="HBGH01006553">
    <property type="protein sequence ID" value="CAD9231367.1"/>
    <property type="molecule type" value="Transcribed_RNA"/>
</dbReference>
<gene>
    <name evidence="2" type="ORF">CCAE0312_LOCUS3423</name>
</gene>
<evidence type="ECO:0000313" key="2">
    <source>
        <dbReference type="EMBL" id="CAD9231367.1"/>
    </source>
</evidence>
<name>A0A7S1TBY3_9RHOD</name>
<accession>A0A7S1TBY3</accession>
<organism evidence="2">
    <name type="scientific">Compsopogon caeruleus</name>
    <dbReference type="NCBI Taxonomy" id="31354"/>
    <lineage>
        <taxon>Eukaryota</taxon>
        <taxon>Rhodophyta</taxon>
        <taxon>Compsopogonophyceae</taxon>
        <taxon>Compsopogonales</taxon>
        <taxon>Compsopogonaceae</taxon>
        <taxon>Compsopogon</taxon>
    </lineage>
</organism>